<name>A0A0M7B4Y2_9RHOB</name>
<gene>
    <name evidence="2" type="ORF">JSE7799_00578</name>
</gene>
<accession>A0A0M7B4Y2</accession>
<feature type="compositionally biased region" description="Polar residues" evidence="1">
    <location>
        <begin position="1"/>
        <end position="10"/>
    </location>
</feature>
<feature type="region of interest" description="Disordered" evidence="1">
    <location>
        <begin position="1"/>
        <end position="20"/>
    </location>
</feature>
<evidence type="ECO:0000256" key="1">
    <source>
        <dbReference type="SAM" id="MobiDB-lite"/>
    </source>
</evidence>
<dbReference type="OrthoDB" id="32553at2"/>
<evidence type="ECO:0000313" key="2">
    <source>
        <dbReference type="EMBL" id="CUH21849.1"/>
    </source>
</evidence>
<organism evidence="2 3">
    <name type="scientific">Jannaschia seosinensis</name>
    <dbReference type="NCBI Taxonomy" id="313367"/>
    <lineage>
        <taxon>Bacteria</taxon>
        <taxon>Pseudomonadati</taxon>
        <taxon>Pseudomonadota</taxon>
        <taxon>Alphaproteobacteria</taxon>
        <taxon>Rhodobacterales</taxon>
        <taxon>Roseobacteraceae</taxon>
        <taxon>Jannaschia</taxon>
    </lineage>
</organism>
<dbReference type="Proteomes" id="UP000049455">
    <property type="component" value="Unassembled WGS sequence"/>
</dbReference>
<proteinExistence type="predicted"/>
<feature type="region of interest" description="Disordered" evidence="1">
    <location>
        <begin position="35"/>
        <end position="61"/>
    </location>
</feature>
<dbReference type="AlphaFoldDB" id="A0A0M7B4Y2"/>
<evidence type="ECO:0000313" key="3">
    <source>
        <dbReference type="Proteomes" id="UP000049455"/>
    </source>
</evidence>
<dbReference type="STRING" id="313367.JSE7799_00578"/>
<reference evidence="2 3" key="1">
    <citation type="submission" date="2015-09" db="EMBL/GenBank/DDBJ databases">
        <authorList>
            <person name="Jackson K.R."/>
            <person name="Lunt B.L."/>
            <person name="Fisher J.N.B."/>
            <person name="Gardner A.V."/>
            <person name="Bailey M.E."/>
            <person name="Deus L.M."/>
            <person name="Earl A.S."/>
            <person name="Gibby P.D."/>
            <person name="Hartmann K.A."/>
            <person name="Liu J.E."/>
            <person name="Manci A.M."/>
            <person name="Nielsen D.A."/>
            <person name="Solomon M.B."/>
            <person name="Breakwell D.P."/>
            <person name="Burnett S.H."/>
            <person name="Grose J.H."/>
        </authorList>
    </citation>
    <scope>NUCLEOTIDE SEQUENCE [LARGE SCALE GENOMIC DNA]</scope>
    <source>
        <strain evidence="2 3">CECT 7799</strain>
    </source>
</reference>
<feature type="compositionally biased region" description="Low complexity" evidence="1">
    <location>
        <begin position="35"/>
        <end position="45"/>
    </location>
</feature>
<protein>
    <submittedName>
        <fullName evidence="2">Transposase</fullName>
    </submittedName>
</protein>
<dbReference type="EMBL" id="CYPR01000034">
    <property type="protein sequence ID" value="CUH21849.1"/>
    <property type="molecule type" value="Genomic_DNA"/>
</dbReference>
<keyword evidence="3" id="KW-1185">Reference proteome</keyword>
<sequence>MRTDVTPGQTSDDRGFDSSWTMPCPRRANCLPTRATTRTASATGPRPRPRPAIPVIPMRRNRKARAGVDKTLYALRNPVERCVRRLKNSRRVATRYDKTVESVLGFVDIACIRLWTQRSVNRTWVSVTSFLEEVSANSLPEDDLGDLGAG</sequence>